<protein>
    <submittedName>
        <fullName evidence="3">D-alanyl-D-alanine carboxypeptidase</fullName>
    </submittedName>
</protein>
<evidence type="ECO:0000313" key="4">
    <source>
        <dbReference type="Proteomes" id="UP000655830"/>
    </source>
</evidence>
<keyword evidence="4" id="KW-1185">Reference proteome</keyword>
<keyword evidence="3" id="KW-0645">Protease</keyword>
<dbReference type="Gene3D" id="3.40.710.10">
    <property type="entry name" value="DD-peptidase/beta-lactamase superfamily"/>
    <property type="match status" value="1"/>
</dbReference>
<dbReference type="GO" id="GO:0006508">
    <property type="term" value="P:proteolysis"/>
    <property type="evidence" value="ECO:0007669"/>
    <property type="project" value="InterPro"/>
</dbReference>
<dbReference type="SUPFAM" id="SSF56601">
    <property type="entry name" value="beta-lactamase/transpeptidase-like"/>
    <property type="match status" value="1"/>
</dbReference>
<evidence type="ECO:0000259" key="2">
    <source>
        <dbReference type="Pfam" id="PF00768"/>
    </source>
</evidence>
<organism evidence="3 4">
    <name type="scientific">Zhenhengia yiwuensis</name>
    <dbReference type="NCBI Taxonomy" id="2763666"/>
    <lineage>
        <taxon>Bacteria</taxon>
        <taxon>Bacillati</taxon>
        <taxon>Bacillota</taxon>
        <taxon>Clostridia</taxon>
        <taxon>Lachnospirales</taxon>
        <taxon>Lachnospiraceae</taxon>
        <taxon>Zhenhengia</taxon>
    </lineage>
</organism>
<comment type="caution">
    <text evidence="3">The sequence shown here is derived from an EMBL/GenBank/DDBJ whole genome shotgun (WGS) entry which is preliminary data.</text>
</comment>
<dbReference type="EMBL" id="JACRSY010000032">
    <property type="protein sequence ID" value="MBC8580952.1"/>
    <property type="molecule type" value="Genomic_DNA"/>
</dbReference>
<reference evidence="3" key="1">
    <citation type="submission" date="2020-08" db="EMBL/GenBank/DDBJ databases">
        <title>Genome public.</title>
        <authorList>
            <person name="Liu C."/>
            <person name="Sun Q."/>
        </authorList>
    </citation>
    <scope>NUCLEOTIDE SEQUENCE</scope>
    <source>
        <strain evidence="3">NSJ-12</strain>
    </source>
</reference>
<evidence type="ECO:0000256" key="1">
    <source>
        <dbReference type="SAM" id="SignalP"/>
    </source>
</evidence>
<keyword evidence="3" id="KW-0121">Carboxypeptidase</keyword>
<dbReference type="InterPro" id="IPR001967">
    <property type="entry name" value="Peptidase_S11_N"/>
</dbReference>
<dbReference type="Pfam" id="PF00768">
    <property type="entry name" value="Peptidase_S11"/>
    <property type="match status" value="1"/>
</dbReference>
<name>A0A926EMS4_9FIRM</name>
<keyword evidence="1" id="KW-0732">Signal</keyword>
<dbReference type="PANTHER" id="PTHR21581">
    <property type="entry name" value="D-ALANYL-D-ALANINE CARBOXYPEPTIDASE"/>
    <property type="match status" value="1"/>
</dbReference>
<evidence type="ECO:0000313" key="3">
    <source>
        <dbReference type="EMBL" id="MBC8580952.1"/>
    </source>
</evidence>
<dbReference type="GO" id="GO:0009002">
    <property type="term" value="F:serine-type D-Ala-D-Ala carboxypeptidase activity"/>
    <property type="evidence" value="ECO:0007669"/>
    <property type="project" value="InterPro"/>
</dbReference>
<keyword evidence="3" id="KW-0378">Hydrolase</keyword>
<gene>
    <name evidence="3" type="ORF">H8718_15645</name>
</gene>
<dbReference type="InterPro" id="IPR012338">
    <property type="entry name" value="Beta-lactam/transpept-like"/>
</dbReference>
<feature type="signal peptide" evidence="1">
    <location>
        <begin position="1"/>
        <end position="21"/>
    </location>
</feature>
<feature type="domain" description="Peptidase S11 D-alanyl-D-alanine carboxypeptidase A N-terminal" evidence="2">
    <location>
        <begin position="24"/>
        <end position="255"/>
    </location>
</feature>
<dbReference type="RefSeq" id="WP_249333633.1">
    <property type="nucleotide sequence ID" value="NZ_JACRSY010000032.1"/>
</dbReference>
<dbReference type="PANTHER" id="PTHR21581:SF6">
    <property type="entry name" value="TRAFFICKING PROTEIN PARTICLE COMPLEX SUBUNIT 12"/>
    <property type="match status" value="1"/>
</dbReference>
<dbReference type="AlphaFoldDB" id="A0A926EMS4"/>
<proteinExistence type="predicted"/>
<sequence>MKRKLLYTFIFYIIFSTSIFASPSPDLIAEGAILIEPQTKTILYSKNSHSRFYPASTTKVLTSLLLVESMDENVVITKSQDSIQKVPSDSSHIGLSVGDQYGYKDGIHAIMMGSDNFVSHDMALYNAGSIESFARKMNEKAQSLGATSSHFVNPHGYHDPNHYTTPYDLSLITTAAFNNPIVSQIAGTPLYDFHVLNKGTVLPLKHTAAFFKKDSPFYNEHVIAAKTGYHTPAGRTLVAKAKYDGLDLIAVVMKSNNPGHFEDINKLFEYGSSNFKAIKDENGDLILQNTSYSSWGQPYVETALINGWLKPTTKSYMDSTTGHTFLMMLERMLPDNLQYTFVPYALPTSPVYRINQPISYAESLKILNSITDTLNIGTGAVEVTRPSSTSPDSNLTLEEATYLIDKLSTLLLQYGPIHPGLYK</sequence>
<feature type="chain" id="PRO_5038360189" evidence="1">
    <location>
        <begin position="22"/>
        <end position="423"/>
    </location>
</feature>
<dbReference type="Proteomes" id="UP000655830">
    <property type="component" value="Unassembled WGS sequence"/>
</dbReference>
<accession>A0A926EMS4</accession>